<keyword evidence="8" id="KW-0862">Zinc</keyword>
<dbReference type="EMBL" id="QZBS01000943">
    <property type="protein sequence ID" value="THZ55380.1"/>
    <property type="molecule type" value="Genomic_DNA"/>
</dbReference>
<evidence type="ECO:0000256" key="2">
    <source>
        <dbReference type="ARBA" id="ARBA00012251"/>
    </source>
</evidence>
<gene>
    <name evidence="10" type="ORF">D6C85_10691</name>
</gene>
<evidence type="ECO:0000256" key="3">
    <source>
        <dbReference type="ARBA" id="ARBA00022679"/>
    </source>
</evidence>
<evidence type="ECO:0000313" key="10">
    <source>
        <dbReference type="EMBL" id="THZ55380.1"/>
    </source>
</evidence>
<proteinExistence type="predicted"/>
<dbReference type="SUPFAM" id="SSF57850">
    <property type="entry name" value="RING/U-box"/>
    <property type="match status" value="1"/>
</dbReference>
<dbReference type="PANTHER" id="PTHR11685">
    <property type="entry name" value="RBR FAMILY RING FINGER AND IBR DOMAIN-CONTAINING"/>
    <property type="match status" value="1"/>
</dbReference>
<evidence type="ECO:0000313" key="11">
    <source>
        <dbReference type="Proteomes" id="UP000309734"/>
    </source>
</evidence>
<dbReference type="Proteomes" id="UP000309734">
    <property type="component" value="Unassembled WGS sequence"/>
</dbReference>
<dbReference type="GO" id="GO:0061630">
    <property type="term" value="F:ubiquitin protein ligase activity"/>
    <property type="evidence" value="ECO:0007669"/>
    <property type="project" value="UniProtKB-EC"/>
</dbReference>
<evidence type="ECO:0000256" key="7">
    <source>
        <dbReference type="ARBA" id="ARBA00022786"/>
    </source>
</evidence>
<keyword evidence="6" id="KW-0863">Zinc-finger</keyword>
<dbReference type="Gene3D" id="1.20.120.1750">
    <property type="match status" value="1"/>
</dbReference>
<keyword evidence="7" id="KW-0833">Ubl conjugation pathway</keyword>
<evidence type="ECO:0000256" key="5">
    <source>
        <dbReference type="ARBA" id="ARBA00022737"/>
    </source>
</evidence>
<name>A0A4S9VSP3_AURPU</name>
<comment type="caution">
    <text evidence="10">The sequence shown here is derived from an EMBL/GenBank/DDBJ whole genome shotgun (WGS) entry which is preliminary data.</text>
</comment>
<comment type="catalytic activity">
    <reaction evidence="1">
        <text>[E2 ubiquitin-conjugating enzyme]-S-ubiquitinyl-L-cysteine + [acceptor protein]-L-lysine = [E2 ubiquitin-conjugating enzyme]-L-cysteine + [acceptor protein]-N(6)-ubiquitinyl-L-lysine.</text>
        <dbReference type="EC" id="2.3.2.31"/>
    </reaction>
</comment>
<dbReference type="InterPro" id="IPR044066">
    <property type="entry name" value="TRIAD_supradom"/>
</dbReference>
<dbReference type="GO" id="GO:0008270">
    <property type="term" value="F:zinc ion binding"/>
    <property type="evidence" value="ECO:0007669"/>
    <property type="project" value="UniProtKB-KW"/>
</dbReference>
<dbReference type="InterPro" id="IPR002867">
    <property type="entry name" value="IBR_dom"/>
</dbReference>
<evidence type="ECO:0000256" key="1">
    <source>
        <dbReference type="ARBA" id="ARBA00001798"/>
    </source>
</evidence>
<evidence type="ECO:0000256" key="6">
    <source>
        <dbReference type="ARBA" id="ARBA00022771"/>
    </source>
</evidence>
<dbReference type="GO" id="GO:0016567">
    <property type="term" value="P:protein ubiquitination"/>
    <property type="evidence" value="ECO:0007669"/>
    <property type="project" value="InterPro"/>
</dbReference>
<dbReference type="Pfam" id="PF01485">
    <property type="entry name" value="IBR"/>
    <property type="match status" value="1"/>
</dbReference>
<dbReference type="PROSITE" id="PS51873">
    <property type="entry name" value="TRIAD"/>
    <property type="match status" value="1"/>
</dbReference>
<keyword evidence="3" id="KW-0808">Transferase</keyword>
<feature type="domain" description="RING-type" evidence="9">
    <location>
        <begin position="1"/>
        <end position="205"/>
    </location>
</feature>
<evidence type="ECO:0000256" key="4">
    <source>
        <dbReference type="ARBA" id="ARBA00022723"/>
    </source>
</evidence>
<dbReference type="InterPro" id="IPR031127">
    <property type="entry name" value="E3_UB_ligase_RBR"/>
</dbReference>
<organism evidence="10 11">
    <name type="scientific">Aureobasidium pullulans</name>
    <name type="common">Black yeast</name>
    <name type="synonym">Pullularia pullulans</name>
    <dbReference type="NCBI Taxonomy" id="5580"/>
    <lineage>
        <taxon>Eukaryota</taxon>
        <taxon>Fungi</taxon>
        <taxon>Dikarya</taxon>
        <taxon>Ascomycota</taxon>
        <taxon>Pezizomycotina</taxon>
        <taxon>Dothideomycetes</taxon>
        <taxon>Dothideomycetidae</taxon>
        <taxon>Dothideales</taxon>
        <taxon>Saccotheciaceae</taxon>
        <taxon>Aureobasidium</taxon>
    </lineage>
</organism>
<dbReference type="AlphaFoldDB" id="A0A4S9VSP3"/>
<sequence length="206" mass="22803">MNVSGPYRGVCSQSGLTLILPCTNCRWCIDCIQSHFTLAIKDKTMWPPTCCSDAPIPISFVQGMLTPDRYSTVLRRAQDWALLTTPPIYCAKPSCSKHLNPSSGQISPTIDNNISCPDCQTQTCTACKMLSHDGPCQPDTVREQLLALKYAPCPFCGNMIELIAGCQVMTCVEPCNRKFCYLCHRLLNKCRGTCEGSWAFAMERAD</sequence>
<reference evidence="10 11" key="1">
    <citation type="submission" date="2018-10" db="EMBL/GenBank/DDBJ databases">
        <title>Fifty Aureobasidium pullulans genomes reveal a recombining polyextremotolerant generalist.</title>
        <authorList>
            <person name="Gostincar C."/>
            <person name="Turk M."/>
            <person name="Zajc J."/>
            <person name="Gunde-Cimerman N."/>
        </authorList>
    </citation>
    <scope>NUCLEOTIDE SEQUENCE [LARGE SCALE GENOMIC DNA]</scope>
    <source>
        <strain evidence="10 11">EXF-3519</strain>
    </source>
</reference>
<keyword evidence="4" id="KW-0479">Metal-binding</keyword>
<protein>
    <recommendedName>
        <fullName evidence="2">RBR-type E3 ubiquitin transferase</fullName>
        <ecNumber evidence="2">2.3.2.31</ecNumber>
    </recommendedName>
</protein>
<evidence type="ECO:0000256" key="8">
    <source>
        <dbReference type="ARBA" id="ARBA00022833"/>
    </source>
</evidence>
<keyword evidence="5" id="KW-0677">Repeat</keyword>
<accession>A0A4S9VSP3</accession>
<dbReference type="EC" id="2.3.2.31" evidence="2"/>
<evidence type="ECO:0000259" key="9">
    <source>
        <dbReference type="PROSITE" id="PS51873"/>
    </source>
</evidence>